<keyword evidence="9" id="KW-0472">Membrane</keyword>
<dbReference type="EMBL" id="BJWL01000358">
    <property type="protein sequence ID" value="GFS40776.1"/>
    <property type="molecule type" value="Genomic_DNA"/>
</dbReference>
<dbReference type="PRINTS" id="PR00463">
    <property type="entry name" value="EP450I"/>
</dbReference>
<evidence type="ECO:0000256" key="6">
    <source>
        <dbReference type="ARBA" id="ARBA00023002"/>
    </source>
</evidence>
<protein>
    <submittedName>
        <fullName evidence="12">Cytochrome P450, family 71, subfamily B, polypeptide 17</fullName>
    </submittedName>
</protein>
<keyword evidence="5 10" id="KW-0479">Metal-binding</keyword>
<gene>
    <name evidence="12" type="ORF">Acr_00g0070480</name>
</gene>
<comment type="subcellular location">
    <subcellularLocation>
        <location evidence="2">Membrane</location>
    </subcellularLocation>
</comment>
<keyword evidence="8 11" id="KW-0503">Monooxygenase</keyword>
<evidence type="ECO:0000256" key="4">
    <source>
        <dbReference type="ARBA" id="ARBA00022617"/>
    </source>
</evidence>
<dbReference type="OrthoDB" id="2789670at2759"/>
<evidence type="ECO:0000256" key="10">
    <source>
        <dbReference type="PIRSR" id="PIRSR602401-1"/>
    </source>
</evidence>
<comment type="similarity">
    <text evidence="3 11">Belongs to the cytochrome P450 family.</text>
</comment>
<dbReference type="GO" id="GO:0005506">
    <property type="term" value="F:iron ion binding"/>
    <property type="evidence" value="ECO:0007669"/>
    <property type="project" value="InterPro"/>
</dbReference>
<dbReference type="PRINTS" id="PR00385">
    <property type="entry name" value="P450"/>
</dbReference>
<evidence type="ECO:0000256" key="2">
    <source>
        <dbReference type="ARBA" id="ARBA00004370"/>
    </source>
</evidence>
<dbReference type="Proteomes" id="UP000585474">
    <property type="component" value="Unassembled WGS sequence"/>
</dbReference>
<keyword evidence="13" id="KW-1185">Reference proteome</keyword>
<dbReference type="SUPFAM" id="SSF48264">
    <property type="entry name" value="Cytochrome P450"/>
    <property type="match status" value="1"/>
</dbReference>
<dbReference type="InterPro" id="IPR017972">
    <property type="entry name" value="Cyt_P450_CS"/>
</dbReference>
<evidence type="ECO:0000256" key="9">
    <source>
        <dbReference type="ARBA" id="ARBA00023136"/>
    </source>
</evidence>
<comment type="cofactor">
    <cofactor evidence="1 10">
        <name>heme</name>
        <dbReference type="ChEBI" id="CHEBI:30413"/>
    </cofactor>
</comment>
<dbReference type="Gene3D" id="1.10.630.10">
    <property type="entry name" value="Cytochrome P450"/>
    <property type="match status" value="1"/>
</dbReference>
<dbReference type="InterPro" id="IPR002401">
    <property type="entry name" value="Cyt_P450_E_grp-I"/>
</dbReference>
<keyword evidence="7 10" id="KW-0408">Iron</keyword>
<proteinExistence type="inferred from homology"/>
<dbReference type="Pfam" id="PF00067">
    <property type="entry name" value="p450"/>
    <property type="match status" value="1"/>
</dbReference>
<dbReference type="AlphaFoldDB" id="A0A7J0DRS1"/>
<dbReference type="InterPro" id="IPR001128">
    <property type="entry name" value="Cyt_P450"/>
</dbReference>
<dbReference type="GO" id="GO:0004497">
    <property type="term" value="F:monooxygenase activity"/>
    <property type="evidence" value="ECO:0007669"/>
    <property type="project" value="UniProtKB-KW"/>
</dbReference>
<sequence>MTQDEDFIDVMLSLINQSSSIHDELPYSIDRMNIKAIILDMIVGATDTSSTAIEWIMSELLRHPQVMKKLQAELMSVVGGERMVEERDLAKLEYLDMVIKETLRLHPVAPLLVPRESTEEIVINEYFIHKKSRIIVNCWAIGRDPNVWSENVEEFFPERFIDSDIGLRGRHFQLLPFGSGRRGCPGMHLGLINVRLVVAQLVHCFDWELPNGMSPNELDMSEKFAGLAVPRANHLLAIPTYRLDAKNL</sequence>
<evidence type="ECO:0000256" key="5">
    <source>
        <dbReference type="ARBA" id="ARBA00022723"/>
    </source>
</evidence>
<dbReference type="InterPro" id="IPR036396">
    <property type="entry name" value="Cyt_P450_sf"/>
</dbReference>
<dbReference type="PROSITE" id="PS00086">
    <property type="entry name" value="CYTOCHROME_P450"/>
    <property type="match status" value="1"/>
</dbReference>
<dbReference type="GO" id="GO:0016020">
    <property type="term" value="C:membrane"/>
    <property type="evidence" value="ECO:0007669"/>
    <property type="project" value="UniProtKB-SubCell"/>
</dbReference>
<dbReference type="GO" id="GO:0020037">
    <property type="term" value="F:heme binding"/>
    <property type="evidence" value="ECO:0007669"/>
    <property type="project" value="InterPro"/>
</dbReference>
<evidence type="ECO:0000256" key="1">
    <source>
        <dbReference type="ARBA" id="ARBA00001971"/>
    </source>
</evidence>
<dbReference type="PANTHER" id="PTHR47943:SF9">
    <property type="entry name" value="CYTOCHROME P450"/>
    <property type="match status" value="1"/>
</dbReference>
<dbReference type="FunFam" id="1.10.630.10:FF:000204">
    <property type="entry name" value="Uncharacterized protein"/>
    <property type="match status" value="1"/>
</dbReference>
<evidence type="ECO:0000313" key="13">
    <source>
        <dbReference type="Proteomes" id="UP000585474"/>
    </source>
</evidence>
<feature type="binding site" description="axial binding residue" evidence="10">
    <location>
        <position position="184"/>
    </location>
    <ligand>
        <name>heme</name>
        <dbReference type="ChEBI" id="CHEBI:30413"/>
    </ligand>
    <ligandPart>
        <name>Fe</name>
        <dbReference type="ChEBI" id="CHEBI:18248"/>
    </ligandPart>
</feature>
<comment type="caution">
    <text evidence="12">The sequence shown here is derived from an EMBL/GenBank/DDBJ whole genome shotgun (WGS) entry which is preliminary data.</text>
</comment>
<evidence type="ECO:0000256" key="7">
    <source>
        <dbReference type="ARBA" id="ARBA00023004"/>
    </source>
</evidence>
<organism evidence="12 13">
    <name type="scientific">Actinidia rufa</name>
    <dbReference type="NCBI Taxonomy" id="165716"/>
    <lineage>
        <taxon>Eukaryota</taxon>
        <taxon>Viridiplantae</taxon>
        <taxon>Streptophyta</taxon>
        <taxon>Embryophyta</taxon>
        <taxon>Tracheophyta</taxon>
        <taxon>Spermatophyta</taxon>
        <taxon>Magnoliopsida</taxon>
        <taxon>eudicotyledons</taxon>
        <taxon>Gunneridae</taxon>
        <taxon>Pentapetalae</taxon>
        <taxon>asterids</taxon>
        <taxon>Ericales</taxon>
        <taxon>Actinidiaceae</taxon>
        <taxon>Actinidia</taxon>
    </lineage>
</organism>
<evidence type="ECO:0000256" key="8">
    <source>
        <dbReference type="ARBA" id="ARBA00023033"/>
    </source>
</evidence>
<keyword evidence="4 10" id="KW-0349">Heme</keyword>
<dbReference type="GO" id="GO:0016705">
    <property type="term" value="F:oxidoreductase activity, acting on paired donors, with incorporation or reduction of molecular oxygen"/>
    <property type="evidence" value="ECO:0007669"/>
    <property type="project" value="InterPro"/>
</dbReference>
<evidence type="ECO:0000313" key="12">
    <source>
        <dbReference type="EMBL" id="GFS40776.1"/>
    </source>
</evidence>
<accession>A0A7J0DRS1</accession>
<dbReference type="PANTHER" id="PTHR47943">
    <property type="entry name" value="CYTOCHROME P450 93A3-LIKE"/>
    <property type="match status" value="1"/>
</dbReference>
<name>A0A7J0DRS1_9ERIC</name>
<evidence type="ECO:0000256" key="11">
    <source>
        <dbReference type="RuleBase" id="RU000461"/>
    </source>
</evidence>
<keyword evidence="6 11" id="KW-0560">Oxidoreductase</keyword>
<evidence type="ECO:0000256" key="3">
    <source>
        <dbReference type="ARBA" id="ARBA00010617"/>
    </source>
</evidence>
<reference evidence="13" key="1">
    <citation type="submission" date="2019-07" db="EMBL/GenBank/DDBJ databases">
        <title>De Novo Assembly of kiwifruit Actinidia rufa.</title>
        <authorList>
            <person name="Sugita-Konishi S."/>
            <person name="Sato K."/>
            <person name="Mori E."/>
            <person name="Abe Y."/>
            <person name="Kisaki G."/>
            <person name="Hamano K."/>
            <person name="Suezawa K."/>
            <person name="Otani M."/>
            <person name="Fukuda T."/>
            <person name="Manabe T."/>
            <person name="Gomi K."/>
            <person name="Tabuchi M."/>
            <person name="Akimitsu K."/>
            <person name="Kataoka I."/>
        </authorList>
    </citation>
    <scope>NUCLEOTIDE SEQUENCE [LARGE SCALE GENOMIC DNA]</scope>
    <source>
        <strain evidence="13">cv. Fuchu</strain>
    </source>
</reference>